<dbReference type="EMBL" id="JH817465">
    <property type="protein sequence ID" value="EKC43194.1"/>
    <property type="molecule type" value="Genomic_DNA"/>
</dbReference>
<dbReference type="GO" id="GO:0046872">
    <property type="term" value="F:metal ion binding"/>
    <property type="evidence" value="ECO:0007669"/>
    <property type="project" value="UniProtKB-KW"/>
</dbReference>
<dbReference type="InterPro" id="IPR027806">
    <property type="entry name" value="HARBI1_dom"/>
</dbReference>
<dbReference type="PANTHER" id="PTHR23080">
    <property type="entry name" value="THAP DOMAIN PROTEIN"/>
    <property type="match status" value="1"/>
</dbReference>
<gene>
    <name evidence="3" type="ORF">CGI_10027292</name>
</gene>
<dbReference type="HOGENOM" id="CLU_1046793_0_0_1"/>
<evidence type="ECO:0000256" key="2">
    <source>
        <dbReference type="ARBA" id="ARBA00022723"/>
    </source>
</evidence>
<proteinExistence type="predicted"/>
<accession>K1RHE5</accession>
<dbReference type="Pfam" id="PF13359">
    <property type="entry name" value="DDE_Tnp_4"/>
    <property type="match status" value="1"/>
</dbReference>
<evidence type="ECO:0000313" key="3">
    <source>
        <dbReference type="EMBL" id="EKC43194.1"/>
    </source>
</evidence>
<organism evidence="3">
    <name type="scientific">Magallana gigas</name>
    <name type="common">Pacific oyster</name>
    <name type="synonym">Crassostrea gigas</name>
    <dbReference type="NCBI Taxonomy" id="29159"/>
    <lineage>
        <taxon>Eukaryota</taxon>
        <taxon>Metazoa</taxon>
        <taxon>Spiralia</taxon>
        <taxon>Lophotrochozoa</taxon>
        <taxon>Mollusca</taxon>
        <taxon>Bivalvia</taxon>
        <taxon>Autobranchia</taxon>
        <taxon>Pteriomorphia</taxon>
        <taxon>Ostreida</taxon>
        <taxon>Ostreoidea</taxon>
        <taxon>Ostreidae</taxon>
        <taxon>Magallana</taxon>
    </lineage>
</organism>
<dbReference type="AlphaFoldDB" id="K1RHE5"/>
<dbReference type="PANTHER" id="PTHR23080:SF141">
    <property type="entry name" value="TRANSPOSASE HELIX-TURN-HELIX DOMAIN-CONTAINING PROTEIN"/>
    <property type="match status" value="1"/>
</dbReference>
<comment type="cofactor">
    <cofactor evidence="1">
        <name>a divalent metal cation</name>
        <dbReference type="ChEBI" id="CHEBI:60240"/>
    </cofactor>
</comment>
<name>K1RHE5_MAGGI</name>
<protein>
    <submittedName>
        <fullName evidence="3">Uncharacterized protein</fullName>
    </submittedName>
</protein>
<sequence>MRRRNRSPATRVPALGNEGNTGKSAMPLNEAGTRVPKVPIWQIPKILMQTNVEDIRKWLEEDDIFIVDRGFRDAEALLDDLGIHVEMPSFLTRHSKQHSTEEANSTRFVTKLRWVVESVNGRLKTWNYLSRTIPNTQIPHIGDYVRIVSAICNKFRPDLSTGIEEEDVAMAAKMRFLANGVNELKDYVETSGLEKRSIRWKKIDSHDVVFPHLTEEEIRQLTLEKPQVVLEHPFSPSLDILSPHRLHLSFYEEMPKVILKLSTLHI</sequence>
<dbReference type="InParanoid" id="K1RHE5"/>
<keyword evidence="2" id="KW-0479">Metal-binding</keyword>
<reference evidence="3" key="1">
    <citation type="journal article" date="2012" name="Nature">
        <title>The oyster genome reveals stress adaptation and complexity of shell formation.</title>
        <authorList>
            <person name="Zhang G."/>
            <person name="Fang X."/>
            <person name="Guo X."/>
            <person name="Li L."/>
            <person name="Luo R."/>
            <person name="Xu F."/>
            <person name="Yang P."/>
            <person name="Zhang L."/>
            <person name="Wang X."/>
            <person name="Qi H."/>
            <person name="Xiong Z."/>
            <person name="Que H."/>
            <person name="Xie Y."/>
            <person name="Holland P.W."/>
            <person name="Paps J."/>
            <person name="Zhu Y."/>
            <person name="Wu F."/>
            <person name="Chen Y."/>
            <person name="Wang J."/>
            <person name="Peng C."/>
            <person name="Meng J."/>
            <person name="Yang L."/>
            <person name="Liu J."/>
            <person name="Wen B."/>
            <person name="Zhang N."/>
            <person name="Huang Z."/>
            <person name="Zhu Q."/>
            <person name="Feng Y."/>
            <person name="Mount A."/>
            <person name="Hedgecock D."/>
            <person name="Xu Z."/>
            <person name="Liu Y."/>
            <person name="Domazet-Loso T."/>
            <person name="Du Y."/>
            <person name="Sun X."/>
            <person name="Zhang S."/>
            <person name="Liu B."/>
            <person name="Cheng P."/>
            <person name="Jiang X."/>
            <person name="Li J."/>
            <person name="Fan D."/>
            <person name="Wang W."/>
            <person name="Fu W."/>
            <person name="Wang T."/>
            <person name="Wang B."/>
            <person name="Zhang J."/>
            <person name="Peng Z."/>
            <person name="Li Y."/>
            <person name="Li N."/>
            <person name="Wang J."/>
            <person name="Chen M."/>
            <person name="He Y."/>
            <person name="Tan F."/>
            <person name="Song X."/>
            <person name="Zheng Q."/>
            <person name="Huang R."/>
            <person name="Yang H."/>
            <person name="Du X."/>
            <person name="Chen L."/>
            <person name="Yang M."/>
            <person name="Gaffney P.M."/>
            <person name="Wang S."/>
            <person name="Luo L."/>
            <person name="She Z."/>
            <person name="Ming Y."/>
            <person name="Huang W."/>
            <person name="Zhang S."/>
            <person name="Huang B."/>
            <person name="Zhang Y."/>
            <person name="Qu T."/>
            <person name="Ni P."/>
            <person name="Miao G."/>
            <person name="Wang J."/>
            <person name="Wang Q."/>
            <person name="Steinberg C.E."/>
            <person name="Wang H."/>
            <person name="Li N."/>
            <person name="Qian L."/>
            <person name="Zhang G."/>
            <person name="Li Y."/>
            <person name="Yang H."/>
            <person name="Liu X."/>
            <person name="Wang J."/>
            <person name="Yin Y."/>
            <person name="Wang J."/>
        </authorList>
    </citation>
    <scope>NUCLEOTIDE SEQUENCE [LARGE SCALE GENOMIC DNA]</scope>
    <source>
        <strain evidence="3">05x7-T-G4-1.051#20</strain>
    </source>
</reference>
<evidence type="ECO:0000256" key="1">
    <source>
        <dbReference type="ARBA" id="ARBA00001968"/>
    </source>
</evidence>